<accession>A0ACC2RJQ4</accession>
<dbReference type="Proteomes" id="UP001165960">
    <property type="component" value="Unassembled WGS sequence"/>
</dbReference>
<name>A0ACC2RJQ4_9FUNG</name>
<gene>
    <name evidence="1" type="ORF">DSO57_1015539</name>
</gene>
<keyword evidence="2" id="KW-1185">Reference proteome</keyword>
<protein>
    <submittedName>
        <fullName evidence="1">Uncharacterized protein</fullName>
    </submittedName>
</protein>
<sequence>MYYEQEEPVDQNTSHDDSNQRQELEKAKRRELTIKYRTLIKKYEDLKQAPEENTFEVLPAGVDEANTLFADVKGTYEASLDSKVLILTSELGIKHAQNLRIDGSVFDRNKYFICLQKYAEALPFSSYNSSSSRARAYPVNCNKLGALATKAMNRVPTTDFMLGPLNIKSRIRKRMTKVREAAVVTKVVRPQQVVQSDLNMQENDTTANVQMLYSLIEKNGPYKLFEFVINPYSFGQSVENLFYLSFLIRDGKARITNQNGELVLDRATPPTHDDFSSGVQKKQIVMELDSFVWAKLIKMYKIESPIIPDRSPTSSISSTSFQQYC</sequence>
<dbReference type="EMBL" id="QTSX02007161">
    <property type="protein sequence ID" value="KAJ9050323.1"/>
    <property type="molecule type" value="Genomic_DNA"/>
</dbReference>
<evidence type="ECO:0000313" key="1">
    <source>
        <dbReference type="EMBL" id="KAJ9050323.1"/>
    </source>
</evidence>
<organism evidence="1 2">
    <name type="scientific">Entomophthora muscae</name>
    <dbReference type="NCBI Taxonomy" id="34485"/>
    <lineage>
        <taxon>Eukaryota</taxon>
        <taxon>Fungi</taxon>
        <taxon>Fungi incertae sedis</taxon>
        <taxon>Zoopagomycota</taxon>
        <taxon>Entomophthoromycotina</taxon>
        <taxon>Entomophthoromycetes</taxon>
        <taxon>Entomophthorales</taxon>
        <taxon>Entomophthoraceae</taxon>
        <taxon>Entomophthora</taxon>
    </lineage>
</organism>
<comment type="caution">
    <text evidence="1">The sequence shown here is derived from an EMBL/GenBank/DDBJ whole genome shotgun (WGS) entry which is preliminary data.</text>
</comment>
<reference evidence="1" key="1">
    <citation type="submission" date="2022-04" db="EMBL/GenBank/DDBJ databases">
        <title>Genome of the entomopathogenic fungus Entomophthora muscae.</title>
        <authorList>
            <person name="Elya C."/>
            <person name="Lovett B.R."/>
            <person name="Lee E."/>
            <person name="Macias A.M."/>
            <person name="Hajek A.E."/>
            <person name="De Bivort B.L."/>
            <person name="Kasson M.T."/>
            <person name="De Fine Licht H.H."/>
            <person name="Stajich J.E."/>
        </authorList>
    </citation>
    <scope>NUCLEOTIDE SEQUENCE</scope>
    <source>
        <strain evidence="1">Berkeley</strain>
    </source>
</reference>
<proteinExistence type="predicted"/>
<evidence type="ECO:0000313" key="2">
    <source>
        <dbReference type="Proteomes" id="UP001165960"/>
    </source>
</evidence>